<name>A0A974NP08_PERPY</name>
<dbReference type="PANTHER" id="PTHR35882">
    <property type="entry name" value="PELA"/>
    <property type="match status" value="1"/>
</dbReference>
<accession>A0A974NP08</accession>
<dbReference type="EMBL" id="CP068053">
    <property type="protein sequence ID" value="QQT01216.1"/>
    <property type="molecule type" value="Genomic_DNA"/>
</dbReference>
<dbReference type="RefSeq" id="WP_040374962.1">
    <property type="nucleotide sequence ID" value="NZ_CP068053.1"/>
</dbReference>
<evidence type="ECO:0000313" key="2">
    <source>
        <dbReference type="EMBL" id="QQT01216.1"/>
    </source>
</evidence>
<dbReference type="Gene3D" id="3.20.20.70">
    <property type="entry name" value="Aldolase class I"/>
    <property type="match status" value="1"/>
</dbReference>
<dbReference type="SUPFAM" id="SSF51445">
    <property type="entry name" value="(Trans)glycosidases"/>
    <property type="match status" value="1"/>
</dbReference>
<sequence>MKRVIVLLIVLISGALLIGITLIGGSSDEEKEETSPKEFEEIKGKLAEAEQFNYYLDEGNQAIGEEMKAVDLMVIEPILMQEKYITAAQDNGTLVYGYINAMEADKWNQALYSQFTESDFYKDNQGNKMYFEEWDSYLMDMSSEHYQDILLEEIKAQIIDKKLDGVFLDTVGNIDSYLSGHEQQEQNKALTAFVKKIKKEDSNISIAQNWGFDTLAKYTAPYVDFIMWEDFSYTVVGEDEWALEKMEQLKEIRNQYHTQIVTIAFKDKEKSKQLAKKNGFKFLYHPEGSYYNKW</sequence>
<proteinExistence type="predicted"/>
<dbReference type="InterPro" id="IPR017853">
    <property type="entry name" value="GH"/>
</dbReference>
<dbReference type="Proteomes" id="UP000595254">
    <property type="component" value="Chromosome"/>
</dbReference>
<keyword evidence="3" id="KW-1185">Reference proteome</keyword>
<gene>
    <name evidence="2" type="ORF">I6J18_04820</name>
</gene>
<evidence type="ECO:0000259" key="1">
    <source>
        <dbReference type="Pfam" id="PF03537"/>
    </source>
</evidence>
<feature type="domain" description="Glycoside-hydrolase family GH114 TIM-barrel" evidence="1">
    <location>
        <begin position="52"/>
        <end position="242"/>
    </location>
</feature>
<dbReference type="AlphaFoldDB" id="A0A974NP08"/>
<organism evidence="2 3">
    <name type="scientific">Peribacillus psychrosaccharolyticus</name>
    <name type="common">Bacillus psychrosaccharolyticus</name>
    <dbReference type="NCBI Taxonomy" id="1407"/>
    <lineage>
        <taxon>Bacteria</taxon>
        <taxon>Bacillati</taxon>
        <taxon>Bacillota</taxon>
        <taxon>Bacilli</taxon>
        <taxon>Bacillales</taxon>
        <taxon>Bacillaceae</taxon>
        <taxon>Peribacillus</taxon>
    </lineage>
</organism>
<dbReference type="PANTHER" id="PTHR35882:SF2">
    <property type="entry name" value="PELA"/>
    <property type="match status" value="1"/>
</dbReference>
<protein>
    <submittedName>
        <fullName evidence="2">Endo alpha-1,4 polygalactosaminidase</fullName>
    </submittedName>
</protein>
<dbReference type="InterPro" id="IPR004352">
    <property type="entry name" value="GH114_TIM-barrel"/>
</dbReference>
<reference evidence="2 3" key="1">
    <citation type="submission" date="2021-01" db="EMBL/GenBank/DDBJ databases">
        <title>FDA dAtabase for Regulatory Grade micrObial Sequences (FDA-ARGOS): Supporting development and validation of Infectious Disease Dx tests.</title>
        <authorList>
            <person name="Nelson B."/>
            <person name="Plummer A."/>
            <person name="Tallon L."/>
            <person name="Sadzewicz L."/>
            <person name="Zhao X."/>
            <person name="Boylan J."/>
            <person name="Ott S."/>
            <person name="Bowen H."/>
            <person name="Vavikolanu K."/>
            <person name="Mehta A."/>
            <person name="Aluvathingal J."/>
            <person name="Nadendla S."/>
            <person name="Myers T."/>
            <person name="Yan Y."/>
            <person name="Sichtig H."/>
        </authorList>
    </citation>
    <scope>NUCLEOTIDE SEQUENCE [LARGE SCALE GENOMIC DNA]</scope>
    <source>
        <strain evidence="2 3">FDAARGOS_1161</strain>
    </source>
</reference>
<dbReference type="KEGG" id="ppsr:I6J18_04820"/>
<dbReference type="Pfam" id="PF03537">
    <property type="entry name" value="Glyco_hydro_114"/>
    <property type="match status" value="1"/>
</dbReference>
<evidence type="ECO:0000313" key="3">
    <source>
        <dbReference type="Proteomes" id="UP000595254"/>
    </source>
</evidence>
<dbReference type="InterPro" id="IPR013785">
    <property type="entry name" value="Aldolase_TIM"/>
</dbReference>